<evidence type="ECO:0000313" key="2">
    <source>
        <dbReference type="Proteomes" id="UP000696280"/>
    </source>
</evidence>
<comment type="caution">
    <text evidence="1">The sequence shown here is derived from an EMBL/GenBank/DDBJ whole genome shotgun (WGS) entry which is preliminary data.</text>
</comment>
<reference evidence="1" key="1">
    <citation type="submission" date="2021-07" db="EMBL/GenBank/DDBJ databases">
        <authorList>
            <person name="Durling M."/>
        </authorList>
    </citation>
    <scope>NUCLEOTIDE SEQUENCE</scope>
</reference>
<keyword evidence="2" id="KW-1185">Reference proteome</keyword>
<sequence length="129" mass="13465">MFPTSLSFVSSSSASSLDVSGSPMPFFLESVQSGQSVRIDKEPQLPLNSALAGRGSGSGSVESSCEGIIQLCDSYCAPYRSSIAAKEANYQRSGGTAPAALNWQFSRVSGNPQLSVSLFPDSDLSFLAV</sequence>
<protein>
    <submittedName>
        <fullName evidence="1">Uncharacterized protein</fullName>
    </submittedName>
</protein>
<accession>A0A9N9KR69</accession>
<dbReference type="Proteomes" id="UP000696280">
    <property type="component" value="Unassembled WGS sequence"/>
</dbReference>
<evidence type="ECO:0000313" key="1">
    <source>
        <dbReference type="EMBL" id="CAG8950082.1"/>
    </source>
</evidence>
<proteinExistence type="predicted"/>
<gene>
    <name evidence="1" type="ORF">HYFRA_00008316</name>
</gene>
<organism evidence="1 2">
    <name type="scientific">Hymenoscyphus fraxineus</name>
    <dbReference type="NCBI Taxonomy" id="746836"/>
    <lineage>
        <taxon>Eukaryota</taxon>
        <taxon>Fungi</taxon>
        <taxon>Dikarya</taxon>
        <taxon>Ascomycota</taxon>
        <taxon>Pezizomycotina</taxon>
        <taxon>Leotiomycetes</taxon>
        <taxon>Helotiales</taxon>
        <taxon>Helotiaceae</taxon>
        <taxon>Hymenoscyphus</taxon>
    </lineage>
</organism>
<dbReference type="AlphaFoldDB" id="A0A9N9KR69"/>
<name>A0A9N9KR69_9HELO</name>
<dbReference type="EMBL" id="CAJVRL010000035">
    <property type="protein sequence ID" value="CAG8950082.1"/>
    <property type="molecule type" value="Genomic_DNA"/>
</dbReference>